<evidence type="ECO:0000313" key="1">
    <source>
        <dbReference type="EMBL" id="SHN06752.1"/>
    </source>
</evidence>
<evidence type="ECO:0000313" key="2">
    <source>
        <dbReference type="Proteomes" id="UP000184111"/>
    </source>
</evidence>
<accession>A0A1M7NS91</accession>
<sequence length="43" mass="5006">MIVVGEVVQLGVHRRRQEPLTFFEGSFGRLEEELRAAYARWDG</sequence>
<organism evidence="1 2">
    <name type="scientific">Actinacidiphila paucisporea</name>
    <dbReference type="NCBI Taxonomy" id="310782"/>
    <lineage>
        <taxon>Bacteria</taxon>
        <taxon>Bacillati</taxon>
        <taxon>Actinomycetota</taxon>
        <taxon>Actinomycetes</taxon>
        <taxon>Kitasatosporales</taxon>
        <taxon>Streptomycetaceae</taxon>
        <taxon>Actinacidiphila</taxon>
    </lineage>
</organism>
<dbReference type="Proteomes" id="UP000184111">
    <property type="component" value="Unassembled WGS sequence"/>
</dbReference>
<dbReference type="EMBL" id="FRBI01000019">
    <property type="protein sequence ID" value="SHN06752.1"/>
    <property type="molecule type" value="Genomic_DNA"/>
</dbReference>
<proteinExistence type="predicted"/>
<protein>
    <submittedName>
        <fullName evidence="1">Uncharacterized protein</fullName>
    </submittedName>
</protein>
<name>A0A1M7NS91_9ACTN</name>
<dbReference type="AlphaFoldDB" id="A0A1M7NS91"/>
<keyword evidence="2" id="KW-1185">Reference proteome</keyword>
<dbReference type="STRING" id="310782.SAMN05216499_119142"/>
<reference evidence="1 2" key="1">
    <citation type="submission" date="2016-11" db="EMBL/GenBank/DDBJ databases">
        <authorList>
            <person name="Jaros S."/>
            <person name="Januszkiewicz K."/>
            <person name="Wedrychowicz H."/>
        </authorList>
    </citation>
    <scope>NUCLEOTIDE SEQUENCE [LARGE SCALE GENOMIC DNA]</scope>
    <source>
        <strain evidence="1 2">CGMCC 4.2025</strain>
    </source>
</reference>
<gene>
    <name evidence="1" type="ORF">SAMN05216499_119142</name>
</gene>